<evidence type="ECO:0000259" key="5">
    <source>
        <dbReference type="PROSITE" id="PS50109"/>
    </source>
</evidence>
<dbReference type="EC" id="2.7.13.3" evidence="2"/>
<dbReference type="InterPro" id="IPR005467">
    <property type="entry name" value="His_kinase_dom"/>
</dbReference>
<proteinExistence type="predicted"/>
<reference evidence="8 9" key="1">
    <citation type="submission" date="2017-05" db="EMBL/GenBank/DDBJ databases">
        <title>Complete and WGS of Bordetella genogroups.</title>
        <authorList>
            <person name="Spilker T."/>
            <person name="LiPuma J."/>
        </authorList>
    </citation>
    <scope>NUCLEOTIDE SEQUENCE [LARGE SCALE GENOMIC DNA]</scope>
    <source>
        <strain evidence="8 9">AU17610</strain>
    </source>
</reference>
<dbReference type="InterPro" id="IPR035965">
    <property type="entry name" value="PAS-like_dom_sf"/>
</dbReference>
<dbReference type="Pfam" id="PF02518">
    <property type="entry name" value="HATPase_c"/>
    <property type="match status" value="1"/>
</dbReference>
<feature type="domain" description="PAS" evidence="7">
    <location>
        <begin position="87"/>
        <end position="142"/>
    </location>
</feature>
<protein>
    <recommendedName>
        <fullName evidence="2">histidine kinase</fullName>
        <ecNumber evidence="2">2.7.13.3</ecNumber>
    </recommendedName>
</protein>
<dbReference type="InterPro" id="IPR013655">
    <property type="entry name" value="PAS_fold_3"/>
</dbReference>
<dbReference type="CDD" id="cd00130">
    <property type="entry name" value="PAS"/>
    <property type="match status" value="1"/>
</dbReference>
<evidence type="ECO:0000313" key="8">
    <source>
        <dbReference type="EMBL" id="OZI36671.1"/>
    </source>
</evidence>
<dbReference type="InterPro" id="IPR029016">
    <property type="entry name" value="GAF-like_dom_sf"/>
</dbReference>
<comment type="caution">
    <text evidence="8">The sequence shown here is derived from an EMBL/GenBank/DDBJ whole genome shotgun (WGS) entry which is preliminary data.</text>
</comment>
<dbReference type="PRINTS" id="PR00344">
    <property type="entry name" value="BCTRLSENSOR"/>
</dbReference>
<evidence type="ECO:0000256" key="3">
    <source>
        <dbReference type="ARBA" id="ARBA00022553"/>
    </source>
</evidence>
<dbReference type="SUPFAM" id="SSF47384">
    <property type="entry name" value="Homodimeric domain of signal transducing histidine kinase"/>
    <property type="match status" value="1"/>
</dbReference>
<dbReference type="SUPFAM" id="SSF55874">
    <property type="entry name" value="ATPase domain of HSP90 chaperone/DNA topoisomerase II/histidine kinase"/>
    <property type="match status" value="1"/>
</dbReference>
<sequence length="586" mass="64178">MLLGHLYLVHPEPRVFDDRAERLTIGIVAQAALAIDNATLFQAAQREIAERGQAQAALRELNDSLERRVNDAVSDRERLWTYSEDLLLMADGDGRLQRLSPSWTRRLGHAEPALLHQSYCTLIHPDDVAAAQEMFARLRAGAGSQRGEHRLRTADAQWRWVAWTWSHDPASDCIHGVGRDITADKAQAAALQQAEEALRMSQKMEAVGQLTGGVAHDFNNLLQVISGNLQLMERDLADPDRARQRLQRALAGVDRGSRLAAQLLAFGRRQPLAPKTLHLGRFLRDFDEMLRRAVGEGVELATIVPGTLGHALVDPNQMENALLNLAINARDAMQGHGRLTLAAANTELDAQQLRHDPDVQPGRYVMLSVSDTGCGMDEQTRQRVFEPFFTTKPEGQGTGLGLSMVYGFVRQSGGHVSIESEPGRGTTVRLYLPCVAQPEPEVAAPLVEESPRGQETVLVVEDDDDVRATVVELLGGLGYRMLAARDAHAAFRLIEDGAEVDLLFTDVVMPGPMRSPELARLACARLPRLAVLFTSGYADDAIVHDGRLDEGVQLLSKPYTAATLAKRVRAVLDARPAARGARPAVT</sequence>
<name>A0A261SI04_9BORD</name>
<dbReference type="InterPro" id="IPR036890">
    <property type="entry name" value="HATPase_C_sf"/>
</dbReference>
<accession>A0A261SI04</accession>
<evidence type="ECO:0000259" key="6">
    <source>
        <dbReference type="PROSITE" id="PS50110"/>
    </source>
</evidence>
<dbReference type="PANTHER" id="PTHR43065:SF49">
    <property type="entry name" value="HISTIDINE KINASE"/>
    <property type="match status" value="1"/>
</dbReference>
<evidence type="ECO:0000259" key="7">
    <source>
        <dbReference type="PROSITE" id="PS50112"/>
    </source>
</evidence>
<dbReference type="PANTHER" id="PTHR43065">
    <property type="entry name" value="SENSOR HISTIDINE KINASE"/>
    <property type="match status" value="1"/>
</dbReference>
<feature type="domain" description="Histidine kinase" evidence="5">
    <location>
        <begin position="213"/>
        <end position="436"/>
    </location>
</feature>
<dbReference type="Gene3D" id="3.40.50.2300">
    <property type="match status" value="1"/>
</dbReference>
<evidence type="ECO:0000256" key="4">
    <source>
        <dbReference type="PROSITE-ProRule" id="PRU00169"/>
    </source>
</evidence>
<dbReference type="Gene3D" id="3.30.450.40">
    <property type="match status" value="1"/>
</dbReference>
<dbReference type="Gene3D" id="3.30.565.10">
    <property type="entry name" value="Histidine kinase-like ATPase, C-terminal domain"/>
    <property type="match status" value="1"/>
</dbReference>
<feature type="modified residue" description="4-aspartylphosphate" evidence="4">
    <location>
        <position position="506"/>
    </location>
</feature>
<dbReference type="Proteomes" id="UP000217005">
    <property type="component" value="Unassembled WGS sequence"/>
</dbReference>
<dbReference type="InterPro" id="IPR003594">
    <property type="entry name" value="HATPase_dom"/>
</dbReference>
<evidence type="ECO:0000256" key="1">
    <source>
        <dbReference type="ARBA" id="ARBA00000085"/>
    </source>
</evidence>
<gene>
    <name evidence="8" type="ORF">CEG14_10085</name>
</gene>
<keyword evidence="3 4" id="KW-0597">Phosphoprotein</keyword>
<dbReference type="NCBIfam" id="TIGR00229">
    <property type="entry name" value="sensory_box"/>
    <property type="match status" value="1"/>
</dbReference>
<dbReference type="PROSITE" id="PS50112">
    <property type="entry name" value="PAS"/>
    <property type="match status" value="1"/>
</dbReference>
<dbReference type="Pfam" id="PF00512">
    <property type="entry name" value="HisKA"/>
    <property type="match status" value="1"/>
</dbReference>
<dbReference type="InterPro" id="IPR011006">
    <property type="entry name" value="CheY-like_superfamily"/>
</dbReference>
<dbReference type="SMART" id="SM00448">
    <property type="entry name" value="REC"/>
    <property type="match status" value="1"/>
</dbReference>
<evidence type="ECO:0000313" key="9">
    <source>
        <dbReference type="Proteomes" id="UP000217005"/>
    </source>
</evidence>
<dbReference type="SMART" id="SM00091">
    <property type="entry name" value="PAS"/>
    <property type="match status" value="1"/>
</dbReference>
<dbReference type="InterPro" id="IPR001789">
    <property type="entry name" value="Sig_transdc_resp-reg_receiver"/>
</dbReference>
<dbReference type="Gene3D" id="3.30.450.20">
    <property type="entry name" value="PAS domain"/>
    <property type="match status" value="1"/>
</dbReference>
<dbReference type="InterPro" id="IPR004358">
    <property type="entry name" value="Sig_transdc_His_kin-like_C"/>
</dbReference>
<evidence type="ECO:0000256" key="2">
    <source>
        <dbReference type="ARBA" id="ARBA00012438"/>
    </source>
</evidence>
<dbReference type="PROSITE" id="PS50110">
    <property type="entry name" value="RESPONSE_REGULATORY"/>
    <property type="match status" value="1"/>
</dbReference>
<dbReference type="SUPFAM" id="SSF55781">
    <property type="entry name" value="GAF domain-like"/>
    <property type="match status" value="1"/>
</dbReference>
<dbReference type="OrthoDB" id="9146564at2"/>
<dbReference type="SUPFAM" id="SSF55785">
    <property type="entry name" value="PYP-like sensor domain (PAS domain)"/>
    <property type="match status" value="1"/>
</dbReference>
<dbReference type="InterPro" id="IPR003661">
    <property type="entry name" value="HisK_dim/P_dom"/>
</dbReference>
<dbReference type="EMBL" id="NEVL01000003">
    <property type="protein sequence ID" value="OZI36671.1"/>
    <property type="molecule type" value="Genomic_DNA"/>
</dbReference>
<dbReference type="InterPro" id="IPR000014">
    <property type="entry name" value="PAS"/>
</dbReference>
<dbReference type="SUPFAM" id="SSF52172">
    <property type="entry name" value="CheY-like"/>
    <property type="match status" value="1"/>
</dbReference>
<dbReference type="InterPro" id="IPR036097">
    <property type="entry name" value="HisK_dim/P_sf"/>
</dbReference>
<comment type="catalytic activity">
    <reaction evidence="1">
        <text>ATP + protein L-histidine = ADP + protein N-phospho-L-histidine.</text>
        <dbReference type="EC" id="2.7.13.3"/>
    </reaction>
</comment>
<dbReference type="GO" id="GO:0000155">
    <property type="term" value="F:phosphorelay sensor kinase activity"/>
    <property type="evidence" value="ECO:0007669"/>
    <property type="project" value="InterPro"/>
</dbReference>
<dbReference type="Gene3D" id="1.10.287.130">
    <property type="match status" value="1"/>
</dbReference>
<dbReference type="SMART" id="SM00388">
    <property type="entry name" value="HisKA"/>
    <property type="match status" value="1"/>
</dbReference>
<dbReference type="Pfam" id="PF00072">
    <property type="entry name" value="Response_reg"/>
    <property type="match status" value="1"/>
</dbReference>
<dbReference type="SMART" id="SM00387">
    <property type="entry name" value="HATPase_c"/>
    <property type="match status" value="1"/>
</dbReference>
<dbReference type="AlphaFoldDB" id="A0A261SI04"/>
<feature type="domain" description="Response regulatory" evidence="6">
    <location>
        <begin position="456"/>
        <end position="572"/>
    </location>
</feature>
<dbReference type="Pfam" id="PF08447">
    <property type="entry name" value="PAS_3"/>
    <property type="match status" value="1"/>
</dbReference>
<organism evidence="8 9">
    <name type="scientific">Bordetella genomosp. 1</name>
    <dbReference type="NCBI Taxonomy" id="1395607"/>
    <lineage>
        <taxon>Bacteria</taxon>
        <taxon>Pseudomonadati</taxon>
        <taxon>Pseudomonadota</taxon>
        <taxon>Betaproteobacteria</taxon>
        <taxon>Burkholderiales</taxon>
        <taxon>Alcaligenaceae</taxon>
        <taxon>Bordetella</taxon>
    </lineage>
</organism>
<dbReference type="PROSITE" id="PS50109">
    <property type="entry name" value="HIS_KIN"/>
    <property type="match status" value="1"/>
</dbReference>